<dbReference type="Pfam" id="PF13525">
    <property type="entry name" value="YfiO"/>
    <property type="match status" value="1"/>
</dbReference>
<gene>
    <name evidence="5" type="ORF">METZ01_LOCUS240331</name>
</gene>
<dbReference type="AlphaFoldDB" id="A0A382HKP7"/>
<evidence type="ECO:0000259" key="4">
    <source>
        <dbReference type="Pfam" id="PF16331"/>
    </source>
</evidence>
<protein>
    <submittedName>
        <fullName evidence="5">Uncharacterized protein</fullName>
    </submittedName>
</protein>
<accession>A0A382HKP7</accession>
<name>A0A382HKP7_9ZZZZ</name>
<dbReference type="Pfam" id="PF16331">
    <property type="entry name" value="TolA_bind_tri"/>
    <property type="match status" value="1"/>
</dbReference>
<dbReference type="Gene3D" id="1.20.5.110">
    <property type="match status" value="1"/>
</dbReference>
<feature type="domain" description="YbgF trimerisation" evidence="4">
    <location>
        <begin position="45"/>
        <end position="115"/>
    </location>
</feature>
<dbReference type="InterPro" id="IPR032519">
    <property type="entry name" value="YbgF_tri"/>
</dbReference>
<organism evidence="5">
    <name type="scientific">marine metagenome</name>
    <dbReference type="NCBI Taxonomy" id="408172"/>
    <lineage>
        <taxon>unclassified sequences</taxon>
        <taxon>metagenomes</taxon>
        <taxon>ecological metagenomes</taxon>
    </lineage>
</organism>
<dbReference type="Gene3D" id="1.25.40.10">
    <property type="entry name" value="Tetratricopeptide repeat domain"/>
    <property type="match status" value="1"/>
</dbReference>
<dbReference type="SUPFAM" id="SSF48452">
    <property type="entry name" value="TPR-like"/>
    <property type="match status" value="1"/>
</dbReference>
<dbReference type="EMBL" id="UINC01061664">
    <property type="protein sequence ID" value="SVB87477.1"/>
    <property type="molecule type" value="Genomic_DNA"/>
</dbReference>
<keyword evidence="2" id="KW-0175">Coiled coil</keyword>
<dbReference type="InterPro" id="IPR014162">
    <property type="entry name" value="CpoB_C"/>
</dbReference>
<feature type="coiled-coil region" evidence="2">
    <location>
        <begin position="35"/>
        <end position="88"/>
    </location>
</feature>
<evidence type="ECO:0000313" key="5">
    <source>
        <dbReference type="EMBL" id="SVB87477.1"/>
    </source>
</evidence>
<dbReference type="PROSITE" id="PS50005">
    <property type="entry name" value="TPR"/>
    <property type="match status" value="1"/>
</dbReference>
<dbReference type="GO" id="GO:0070206">
    <property type="term" value="P:protein trimerization"/>
    <property type="evidence" value="ECO:0007669"/>
    <property type="project" value="InterPro"/>
</dbReference>
<feature type="domain" description="Outer membrane lipoprotein BamD-like" evidence="3">
    <location>
        <begin position="148"/>
        <end position="234"/>
    </location>
</feature>
<evidence type="ECO:0000256" key="2">
    <source>
        <dbReference type="SAM" id="Coils"/>
    </source>
</evidence>
<evidence type="ECO:0000256" key="1">
    <source>
        <dbReference type="ARBA" id="ARBA00022729"/>
    </source>
</evidence>
<dbReference type="NCBIfam" id="TIGR02795">
    <property type="entry name" value="tol_pal_ybgF"/>
    <property type="match status" value="1"/>
</dbReference>
<evidence type="ECO:0000259" key="3">
    <source>
        <dbReference type="Pfam" id="PF13525"/>
    </source>
</evidence>
<proteinExistence type="predicted"/>
<dbReference type="InterPro" id="IPR039565">
    <property type="entry name" value="BamD-like"/>
</dbReference>
<dbReference type="InterPro" id="IPR011990">
    <property type="entry name" value="TPR-like_helical_dom_sf"/>
</dbReference>
<dbReference type="PROSITE" id="PS51257">
    <property type="entry name" value="PROKAR_LIPOPROTEIN"/>
    <property type="match status" value="1"/>
</dbReference>
<sequence length="238" mass="26781">MGYIKSLLVFCNLTLLITGCAVMEPPARQAAGPGLDTSSIRVAEIERRLEAIERILATGTLVELTKQVDELQRQAADLRGRTEILEYNSDGATSRQRELYVDLDDRLRAIERRSAMEDGFQMDLPNTVPVDGPVQPVDSNAMAVPTGTDKQKYDAALELIGQRRYREAGAAFQDFLSMFPQSQLRGNAQYWLAETYYSTRQFEQALTEFQIVLSNYPRSPKIPDAMLKVGYSNYELGR</sequence>
<keyword evidence="1" id="KW-0732">Signal</keyword>
<reference evidence="5" key="1">
    <citation type="submission" date="2018-05" db="EMBL/GenBank/DDBJ databases">
        <authorList>
            <person name="Lanie J.A."/>
            <person name="Ng W.-L."/>
            <person name="Kazmierczak K.M."/>
            <person name="Andrzejewski T.M."/>
            <person name="Davidsen T.M."/>
            <person name="Wayne K.J."/>
            <person name="Tettelin H."/>
            <person name="Glass J.I."/>
            <person name="Rusch D."/>
            <person name="Podicherti R."/>
            <person name="Tsui H.-C.T."/>
            <person name="Winkler M.E."/>
        </authorList>
    </citation>
    <scope>NUCLEOTIDE SEQUENCE</scope>
</reference>
<feature type="non-terminal residue" evidence="5">
    <location>
        <position position="238"/>
    </location>
</feature>
<dbReference type="InterPro" id="IPR019734">
    <property type="entry name" value="TPR_rpt"/>
</dbReference>